<dbReference type="Proteomes" id="UP000805704">
    <property type="component" value="Chromosome 14"/>
</dbReference>
<dbReference type="EMBL" id="CM024802">
    <property type="protein sequence ID" value="KAG8011474.1"/>
    <property type="molecule type" value="Genomic_DNA"/>
</dbReference>
<gene>
    <name evidence="1" type="ORF">GBF38_006284</name>
</gene>
<protein>
    <submittedName>
        <fullName evidence="1">Uncharacterized protein</fullName>
    </submittedName>
</protein>
<sequence>MTKKAKGCSDDVHVRRPIPNLSYEEHFPVPIYFRTPQEQQICYFNESSSLETRQPVNAVFYRAALTVGSGTTFILRKADTGHSKELQSWLFL</sequence>
<evidence type="ECO:0000313" key="1">
    <source>
        <dbReference type="EMBL" id="KAG8011474.1"/>
    </source>
</evidence>
<keyword evidence="2" id="KW-1185">Reference proteome</keyword>
<comment type="caution">
    <text evidence="1">The sequence shown here is derived from an EMBL/GenBank/DDBJ whole genome shotgun (WGS) entry which is preliminary data.</text>
</comment>
<organism evidence="1 2">
    <name type="scientific">Nibea albiflora</name>
    <name type="common">Yellow drum</name>
    <name type="synonym">Corvina albiflora</name>
    <dbReference type="NCBI Taxonomy" id="240163"/>
    <lineage>
        <taxon>Eukaryota</taxon>
        <taxon>Metazoa</taxon>
        <taxon>Chordata</taxon>
        <taxon>Craniata</taxon>
        <taxon>Vertebrata</taxon>
        <taxon>Euteleostomi</taxon>
        <taxon>Actinopterygii</taxon>
        <taxon>Neopterygii</taxon>
        <taxon>Teleostei</taxon>
        <taxon>Neoteleostei</taxon>
        <taxon>Acanthomorphata</taxon>
        <taxon>Eupercaria</taxon>
        <taxon>Sciaenidae</taxon>
        <taxon>Nibea</taxon>
    </lineage>
</organism>
<accession>A0ACB7FAC9</accession>
<name>A0ACB7FAC9_NIBAL</name>
<evidence type="ECO:0000313" key="2">
    <source>
        <dbReference type="Proteomes" id="UP000805704"/>
    </source>
</evidence>
<proteinExistence type="predicted"/>
<reference evidence="1" key="1">
    <citation type="submission" date="2020-04" db="EMBL/GenBank/DDBJ databases">
        <title>A chromosome-scale assembly and high-density genetic map of the yellow drum (Nibea albiflora) genome.</title>
        <authorList>
            <person name="Xu D."/>
            <person name="Zhang W."/>
            <person name="Chen R."/>
            <person name="Tan P."/>
            <person name="Wang L."/>
            <person name="Song H."/>
            <person name="Tian L."/>
            <person name="Zhu Q."/>
            <person name="Wang B."/>
        </authorList>
    </citation>
    <scope>NUCLEOTIDE SEQUENCE</scope>
    <source>
        <strain evidence="1">ZJHYS-2018</strain>
    </source>
</reference>